<evidence type="ECO:0000259" key="8">
    <source>
        <dbReference type="PROSITE" id="PS00623"/>
    </source>
</evidence>
<sequence length="530" mass="57955">MPESVQDTVDFIVVGAGSAGAAVAARLSERDGVGVVVLEAGSADKDKFIRIPAGFSKLFQGVNDWNYRTEPQTALGGRRVYWPRGKMLGGSSAMNAMMWVRGFAADYDDWARAAGPAWSFQEVLPYFRRMEHVEGASGDEEGGDGPLHISRQRSPRPLTRDFLIAATEAGYAVERANAAVPQGFSETMVTQKRGARWSTADAYLRPALRRRRGLEVRTDAHVTRILFEGERAVGVEYRRDGRTHRLHARREVILSGGAINTPQLLMLSGVGDREQLSGLGIPVVHHSPEVGRNLRDHLVAPIVYRTRAGSLFTAERIPELVNYLLRRRGMLTSNVGEAYGFVRSRDELELPDLELIFGPAPYVGEGLLEPVGHAITLGAILLRPASSGTITLGSTDPFTAPRIDPRYCTDPEGLDRAALLAGLRTCVDLAHMPALKQHIGDLMQPDVPADTPTDEILRRCLEDHSHTLYHPVGTCRMSTDDTGVVDPELRVRGLQGLRIADTSVMPIIIRGHTHAPAVLIGEKAADLITR</sequence>
<evidence type="ECO:0000256" key="4">
    <source>
        <dbReference type="ARBA" id="ARBA00022827"/>
    </source>
</evidence>
<dbReference type="InterPro" id="IPR000172">
    <property type="entry name" value="GMC_OxRdtase_N"/>
</dbReference>
<dbReference type="Pfam" id="PF00732">
    <property type="entry name" value="GMC_oxred_N"/>
    <property type="match status" value="1"/>
</dbReference>
<dbReference type="Gene3D" id="3.30.560.10">
    <property type="entry name" value="Glucose Oxidase, domain 3"/>
    <property type="match status" value="1"/>
</dbReference>
<dbReference type="InterPro" id="IPR007867">
    <property type="entry name" value="GMC_OxRtase_C"/>
</dbReference>
<dbReference type="PANTHER" id="PTHR11552:SF147">
    <property type="entry name" value="CHOLINE DEHYDROGENASE, MITOCHONDRIAL"/>
    <property type="match status" value="1"/>
</dbReference>
<dbReference type="GO" id="GO:0016614">
    <property type="term" value="F:oxidoreductase activity, acting on CH-OH group of donors"/>
    <property type="evidence" value="ECO:0007669"/>
    <property type="project" value="InterPro"/>
</dbReference>
<evidence type="ECO:0000313" key="10">
    <source>
        <dbReference type="EMBL" id="QDP82494.1"/>
    </source>
</evidence>
<keyword evidence="4 6" id="KW-0274">FAD</keyword>
<dbReference type="PROSITE" id="PS00623">
    <property type="entry name" value="GMC_OXRED_1"/>
    <property type="match status" value="1"/>
</dbReference>
<gene>
    <name evidence="10" type="ORF">FOH10_30975</name>
</gene>
<feature type="active site" description="Proton donor" evidence="5">
    <location>
        <position position="470"/>
    </location>
</feature>
<feature type="domain" description="Glucose-methanol-choline oxidoreductase N-terminal" evidence="9">
    <location>
        <begin position="257"/>
        <end position="271"/>
    </location>
</feature>
<proteinExistence type="inferred from homology"/>
<dbReference type="Gene3D" id="3.50.50.60">
    <property type="entry name" value="FAD/NAD(P)-binding domain"/>
    <property type="match status" value="1"/>
</dbReference>
<accession>A0A516NUF9</accession>
<dbReference type="Proteomes" id="UP000317039">
    <property type="component" value="Chromosome"/>
</dbReference>
<dbReference type="EMBL" id="CP041695">
    <property type="protein sequence ID" value="QDP82494.1"/>
    <property type="molecule type" value="Genomic_DNA"/>
</dbReference>
<dbReference type="PROSITE" id="PS00624">
    <property type="entry name" value="GMC_OXRED_2"/>
    <property type="match status" value="1"/>
</dbReference>
<dbReference type="AlphaFoldDB" id="A0A516NUF9"/>
<organism evidence="10 11">
    <name type="scientific">Nocardia otitidiscaviarum</name>
    <dbReference type="NCBI Taxonomy" id="1823"/>
    <lineage>
        <taxon>Bacteria</taxon>
        <taxon>Bacillati</taxon>
        <taxon>Actinomycetota</taxon>
        <taxon>Actinomycetes</taxon>
        <taxon>Mycobacteriales</taxon>
        <taxon>Nocardiaceae</taxon>
        <taxon>Nocardia</taxon>
    </lineage>
</organism>
<evidence type="ECO:0000256" key="7">
    <source>
        <dbReference type="RuleBase" id="RU003968"/>
    </source>
</evidence>
<dbReference type="Pfam" id="PF05199">
    <property type="entry name" value="GMC_oxred_C"/>
    <property type="match status" value="1"/>
</dbReference>
<evidence type="ECO:0000256" key="5">
    <source>
        <dbReference type="PIRSR" id="PIRSR000137-1"/>
    </source>
</evidence>
<dbReference type="RefSeq" id="WP_143983325.1">
    <property type="nucleotide sequence ID" value="NZ_CP041695.1"/>
</dbReference>
<evidence type="ECO:0000256" key="2">
    <source>
        <dbReference type="ARBA" id="ARBA00010790"/>
    </source>
</evidence>
<feature type="active site" description="Proton acceptor" evidence="5">
    <location>
        <position position="512"/>
    </location>
</feature>
<comment type="similarity">
    <text evidence="2 7">Belongs to the GMC oxidoreductase family.</text>
</comment>
<dbReference type="SUPFAM" id="SSF51905">
    <property type="entry name" value="FAD/NAD(P)-binding domain"/>
    <property type="match status" value="1"/>
</dbReference>
<dbReference type="SUPFAM" id="SSF54373">
    <property type="entry name" value="FAD-linked reductases, C-terminal domain"/>
    <property type="match status" value="1"/>
</dbReference>
<dbReference type="KEGG" id="nod:FOH10_30975"/>
<evidence type="ECO:0000256" key="6">
    <source>
        <dbReference type="PIRSR" id="PIRSR000137-2"/>
    </source>
</evidence>
<name>A0A516NUF9_9NOCA</name>
<evidence type="ECO:0000259" key="9">
    <source>
        <dbReference type="PROSITE" id="PS00624"/>
    </source>
</evidence>
<evidence type="ECO:0000256" key="3">
    <source>
        <dbReference type="ARBA" id="ARBA00022630"/>
    </source>
</evidence>
<feature type="binding site" evidence="6">
    <location>
        <position position="222"/>
    </location>
    <ligand>
        <name>FAD</name>
        <dbReference type="ChEBI" id="CHEBI:57692"/>
    </ligand>
</feature>
<dbReference type="PIRSF" id="PIRSF000137">
    <property type="entry name" value="Alcohol_oxidase"/>
    <property type="match status" value="1"/>
</dbReference>
<dbReference type="GeneID" id="80336783"/>
<protein>
    <submittedName>
        <fullName evidence="10">Glucose-methanol-choline oxidoreductase</fullName>
    </submittedName>
</protein>
<feature type="domain" description="Glucose-methanol-choline oxidoreductase N-terminal" evidence="8">
    <location>
        <begin position="85"/>
        <end position="108"/>
    </location>
</feature>
<keyword evidence="3 7" id="KW-0285">Flavoprotein</keyword>
<evidence type="ECO:0000313" key="11">
    <source>
        <dbReference type="Proteomes" id="UP000317039"/>
    </source>
</evidence>
<reference evidence="10 11" key="1">
    <citation type="submission" date="2019-07" db="EMBL/GenBank/DDBJ databases">
        <title>Complete Genome Sequence and Methylome Analysis of Nocardia otitidis-caviarum NEB252.</title>
        <authorList>
            <person name="Fomenkov A."/>
            <person name="Anton B.P."/>
            <person name="Vincze T."/>
            <person name="Roberts R.J."/>
        </authorList>
    </citation>
    <scope>NUCLEOTIDE SEQUENCE [LARGE SCALE GENOMIC DNA]</scope>
    <source>
        <strain evidence="10 11">NEB252</strain>
    </source>
</reference>
<comment type="cofactor">
    <cofactor evidence="1 6">
        <name>FAD</name>
        <dbReference type="ChEBI" id="CHEBI:57692"/>
    </cofactor>
</comment>
<dbReference type="InterPro" id="IPR036188">
    <property type="entry name" value="FAD/NAD-bd_sf"/>
</dbReference>
<evidence type="ECO:0000256" key="1">
    <source>
        <dbReference type="ARBA" id="ARBA00001974"/>
    </source>
</evidence>
<dbReference type="GO" id="GO:0050660">
    <property type="term" value="F:flavin adenine dinucleotide binding"/>
    <property type="evidence" value="ECO:0007669"/>
    <property type="project" value="InterPro"/>
</dbReference>
<dbReference type="PANTHER" id="PTHR11552">
    <property type="entry name" value="GLUCOSE-METHANOL-CHOLINE GMC OXIDOREDUCTASE"/>
    <property type="match status" value="1"/>
</dbReference>
<dbReference type="InterPro" id="IPR012132">
    <property type="entry name" value="GMC_OxRdtase"/>
</dbReference>